<comment type="cofactor">
    <cofactor evidence="1 13">
        <name>heme</name>
        <dbReference type="ChEBI" id="CHEBI:30413"/>
    </cofactor>
</comment>
<organism evidence="14 15">
    <name type="scientific">Hebeloma cylindrosporum</name>
    <dbReference type="NCBI Taxonomy" id="76867"/>
    <lineage>
        <taxon>Eukaryota</taxon>
        <taxon>Fungi</taxon>
        <taxon>Dikarya</taxon>
        <taxon>Basidiomycota</taxon>
        <taxon>Agaricomycotina</taxon>
        <taxon>Agaricomycetes</taxon>
        <taxon>Agaricomycetidae</taxon>
        <taxon>Agaricales</taxon>
        <taxon>Agaricineae</taxon>
        <taxon>Hymenogastraceae</taxon>
        <taxon>Hebeloma</taxon>
    </lineage>
</organism>
<evidence type="ECO:0000256" key="4">
    <source>
        <dbReference type="ARBA" id="ARBA00010617"/>
    </source>
</evidence>
<dbReference type="Gene3D" id="1.10.630.10">
    <property type="entry name" value="Cytochrome P450"/>
    <property type="match status" value="1"/>
</dbReference>
<dbReference type="GO" id="GO:0016020">
    <property type="term" value="C:membrane"/>
    <property type="evidence" value="ECO:0007669"/>
    <property type="project" value="UniProtKB-SubCell"/>
</dbReference>
<dbReference type="Proteomes" id="UP000053424">
    <property type="component" value="Unassembled WGS sequence"/>
</dbReference>
<evidence type="ECO:0000313" key="14">
    <source>
        <dbReference type="EMBL" id="KIM41635.1"/>
    </source>
</evidence>
<dbReference type="EMBL" id="KN831780">
    <property type="protein sequence ID" value="KIM41635.1"/>
    <property type="molecule type" value="Genomic_DNA"/>
</dbReference>
<dbReference type="InterPro" id="IPR002401">
    <property type="entry name" value="Cyt_P450_E_grp-I"/>
</dbReference>
<evidence type="ECO:0000256" key="12">
    <source>
        <dbReference type="ARBA" id="ARBA00023136"/>
    </source>
</evidence>
<accession>A0A0C3BYI6</accession>
<dbReference type="GO" id="GO:0016705">
    <property type="term" value="F:oxidoreductase activity, acting on paired donors, with incorporation or reduction of molecular oxygen"/>
    <property type="evidence" value="ECO:0007669"/>
    <property type="project" value="InterPro"/>
</dbReference>
<keyword evidence="8" id="KW-1133">Transmembrane helix</keyword>
<dbReference type="InterPro" id="IPR050121">
    <property type="entry name" value="Cytochrome_P450_monoxygenase"/>
</dbReference>
<keyword evidence="6" id="KW-0812">Transmembrane</keyword>
<dbReference type="HOGENOM" id="CLU_001570_5_11_1"/>
<feature type="binding site" description="axial binding residue" evidence="13">
    <location>
        <position position="483"/>
    </location>
    <ligand>
        <name>heme</name>
        <dbReference type="ChEBI" id="CHEBI:30413"/>
    </ligand>
    <ligandPart>
        <name>Fe</name>
        <dbReference type="ChEBI" id="CHEBI:18248"/>
    </ligandPart>
</feature>
<evidence type="ECO:0000256" key="5">
    <source>
        <dbReference type="ARBA" id="ARBA00022617"/>
    </source>
</evidence>
<keyword evidence="10 13" id="KW-0408">Iron</keyword>
<comment type="similarity">
    <text evidence="4">Belongs to the cytochrome P450 family.</text>
</comment>
<dbReference type="AlphaFoldDB" id="A0A0C3BYI6"/>
<dbReference type="GO" id="GO:0004497">
    <property type="term" value="F:monooxygenase activity"/>
    <property type="evidence" value="ECO:0007669"/>
    <property type="project" value="UniProtKB-KW"/>
</dbReference>
<reference evidence="14 15" key="1">
    <citation type="submission" date="2014-04" db="EMBL/GenBank/DDBJ databases">
        <authorList>
            <consortium name="DOE Joint Genome Institute"/>
            <person name="Kuo A."/>
            <person name="Gay G."/>
            <person name="Dore J."/>
            <person name="Kohler A."/>
            <person name="Nagy L.G."/>
            <person name="Floudas D."/>
            <person name="Copeland A."/>
            <person name="Barry K.W."/>
            <person name="Cichocki N."/>
            <person name="Veneault-Fourrey C."/>
            <person name="LaButti K."/>
            <person name="Lindquist E.A."/>
            <person name="Lipzen A."/>
            <person name="Lundell T."/>
            <person name="Morin E."/>
            <person name="Murat C."/>
            <person name="Sun H."/>
            <person name="Tunlid A."/>
            <person name="Henrissat B."/>
            <person name="Grigoriev I.V."/>
            <person name="Hibbett D.S."/>
            <person name="Martin F."/>
            <person name="Nordberg H.P."/>
            <person name="Cantor M.N."/>
            <person name="Hua S.X."/>
        </authorList>
    </citation>
    <scope>NUCLEOTIDE SEQUENCE [LARGE SCALE GENOMIC DNA]</scope>
    <source>
        <strain evidence="15">h7</strain>
    </source>
</reference>
<dbReference type="PRINTS" id="PR00385">
    <property type="entry name" value="P450"/>
</dbReference>
<reference evidence="15" key="2">
    <citation type="submission" date="2015-01" db="EMBL/GenBank/DDBJ databases">
        <title>Evolutionary Origins and Diversification of the Mycorrhizal Mutualists.</title>
        <authorList>
            <consortium name="DOE Joint Genome Institute"/>
            <consortium name="Mycorrhizal Genomics Consortium"/>
            <person name="Kohler A."/>
            <person name="Kuo A."/>
            <person name="Nagy L.G."/>
            <person name="Floudas D."/>
            <person name="Copeland A."/>
            <person name="Barry K.W."/>
            <person name="Cichocki N."/>
            <person name="Veneault-Fourrey C."/>
            <person name="LaButti K."/>
            <person name="Lindquist E.A."/>
            <person name="Lipzen A."/>
            <person name="Lundell T."/>
            <person name="Morin E."/>
            <person name="Murat C."/>
            <person name="Riley R."/>
            <person name="Ohm R."/>
            <person name="Sun H."/>
            <person name="Tunlid A."/>
            <person name="Henrissat B."/>
            <person name="Grigoriev I.V."/>
            <person name="Hibbett D.S."/>
            <person name="Martin F."/>
        </authorList>
    </citation>
    <scope>NUCLEOTIDE SEQUENCE [LARGE SCALE GENOMIC DNA]</scope>
    <source>
        <strain evidence="15">h7</strain>
    </source>
</reference>
<dbReference type="Pfam" id="PF00067">
    <property type="entry name" value="p450"/>
    <property type="match status" value="1"/>
</dbReference>
<comment type="pathway">
    <text evidence="3">Secondary metabolite biosynthesis; terpenoid biosynthesis.</text>
</comment>
<gene>
    <name evidence="14" type="ORF">M413DRAFT_72029</name>
</gene>
<proteinExistence type="inferred from homology"/>
<dbReference type="PRINTS" id="PR00463">
    <property type="entry name" value="EP450I"/>
</dbReference>
<keyword evidence="5 13" id="KW-0349">Heme</keyword>
<dbReference type="SUPFAM" id="SSF48264">
    <property type="entry name" value="Cytochrome P450"/>
    <property type="match status" value="1"/>
</dbReference>
<evidence type="ECO:0000313" key="15">
    <source>
        <dbReference type="Proteomes" id="UP000053424"/>
    </source>
</evidence>
<evidence type="ECO:0000256" key="2">
    <source>
        <dbReference type="ARBA" id="ARBA00004370"/>
    </source>
</evidence>
<evidence type="ECO:0000256" key="3">
    <source>
        <dbReference type="ARBA" id="ARBA00004721"/>
    </source>
</evidence>
<keyword evidence="9" id="KW-0560">Oxidoreductase</keyword>
<comment type="subcellular location">
    <subcellularLocation>
        <location evidence="2">Membrane</location>
    </subcellularLocation>
</comment>
<evidence type="ECO:0000256" key="7">
    <source>
        <dbReference type="ARBA" id="ARBA00022723"/>
    </source>
</evidence>
<evidence type="ECO:0000256" key="11">
    <source>
        <dbReference type="ARBA" id="ARBA00023033"/>
    </source>
</evidence>
<protein>
    <recommendedName>
        <fullName evidence="16">Cytochrome P450</fullName>
    </recommendedName>
</protein>
<evidence type="ECO:0008006" key="16">
    <source>
        <dbReference type="Google" id="ProtNLM"/>
    </source>
</evidence>
<keyword evidence="7 13" id="KW-0479">Metal-binding</keyword>
<dbReference type="GO" id="GO:0020037">
    <property type="term" value="F:heme binding"/>
    <property type="evidence" value="ECO:0007669"/>
    <property type="project" value="InterPro"/>
</dbReference>
<dbReference type="PANTHER" id="PTHR24305">
    <property type="entry name" value="CYTOCHROME P450"/>
    <property type="match status" value="1"/>
</dbReference>
<dbReference type="InterPro" id="IPR036396">
    <property type="entry name" value="Cyt_P450_sf"/>
</dbReference>
<evidence type="ECO:0000256" key="10">
    <source>
        <dbReference type="ARBA" id="ARBA00023004"/>
    </source>
</evidence>
<keyword evidence="15" id="KW-1185">Reference proteome</keyword>
<evidence type="ECO:0000256" key="8">
    <source>
        <dbReference type="ARBA" id="ARBA00022989"/>
    </source>
</evidence>
<dbReference type="GO" id="GO:0005506">
    <property type="term" value="F:iron ion binding"/>
    <property type="evidence" value="ECO:0007669"/>
    <property type="project" value="InterPro"/>
</dbReference>
<keyword evidence="11" id="KW-0503">Monooxygenase</keyword>
<dbReference type="PANTHER" id="PTHR24305:SF166">
    <property type="entry name" value="CYTOCHROME P450 12A4, MITOCHONDRIAL-RELATED"/>
    <property type="match status" value="1"/>
</dbReference>
<sequence length="543" mass="61405">MLLLFAQGVALYGVSWILWRIFRRFIVRSPLDNIPGPSSKSWLKGHLPQLFHAQAWNFHREIAEKYGGVIKIKALLGENQLYVFDPKAMHHIVVKDQYVYEETTSFIEGNKLMFGPGLFATLGEQHRKQRKMMNPVFSIAHMREMIPIFYRISYKLRDAFARKVDDGPQEIEVLSWMTRTALELIGQSGFGYSFDPLTEDANKHIFSKSAKQLVPVSFKLAFHRMYLAPLFKLGSPKFRRFIVDLIPWKNPHQLRDISDVIHDTSVEIINSKKRALEEGDEALARQIGEGKDILSILMRANMDASEEDRLTDEELTGQIASFTFAAMDSTSGALARILWLLSVHQDVQNKLRQEIRTARKSGDLGYDELVALPYLDAVCRETLRAYPPLALASRTTRKDIVLPLSNPIIGVDGREMHEIPIPNNTNVVIGIYAANRNPEIWGPDSYEWKPERWLSPLPETVTGARIPGAYSHLMTFLGGGRACIGFKFSQLEMKVVLSLLIESFRFTPAGKEIVWSMTGLAAPTVPSSGSSRPHLPLCVEKVA</sequence>
<dbReference type="InterPro" id="IPR001128">
    <property type="entry name" value="Cyt_P450"/>
</dbReference>
<evidence type="ECO:0000256" key="13">
    <source>
        <dbReference type="PIRSR" id="PIRSR602401-1"/>
    </source>
</evidence>
<dbReference type="CDD" id="cd11069">
    <property type="entry name" value="CYP_FUM15-like"/>
    <property type="match status" value="1"/>
</dbReference>
<keyword evidence="12" id="KW-0472">Membrane</keyword>
<name>A0A0C3BYI6_HEBCY</name>
<evidence type="ECO:0000256" key="9">
    <source>
        <dbReference type="ARBA" id="ARBA00023002"/>
    </source>
</evidence>
<dbReference type="OrthoDB" id="1470350at2759"/>
<dbReference type="STRING" id="686832.A0A0C3BYI6"/>
<evidence type="ECO:0000256" key="1">
    <source>
        <dbReference type="ARBA" id="ARBA00001971"/>
    </source>
</evidence>
<evidence type="ECO:0000256" key="6">
    <source>
        <dbReference type="ARBA" id="ARBA00022692"/>
    </source>
</evidence>